<keyword evidence="4" id="KW-0145">Chemotaxis</keyword>
<dbReference type="Gene3D" id="3.40.50.180">
    <property type="entry name" value="Methylesterase CheB, C-terminal domain"/>
    <property type="match status" value="1"/>
</dbReference>
<evidence type="ECO:0000313" key="7">
    <source>
        <dbReference type="Proteomes" id="UP000198725"/>
    </source>
</evidence>
<dbReference type="GO" id="GO:0006935">
    <property type="term" value="P:chemotaxis"/>
    <property type="evidence" value="ECO:0007669"/>
    <property type="project" value="UniProtKB-UniRule"/>
</dbReference>
<evidence type="ECO:0000256" key="4">
    <source>
        <dbReference type="PROSITE-ProRule" id="PRU00050"/>
    </source>
</evidence>
<dbReference type="EMBL" id="FOSR01000002">
    <property type="protein sequence ID" value="SFK39959.1"/>
    <property type="molecule type" value="Genomic_DNA"/>
</dbReference>
<dbReference type="InterPro" id="IPR000673">
    <property type="entry name" value="Sig_transdc_resp-reg_Me-estase"/>
</dbReference>
<dbReference type="RefSeq" id="WP_092701599.1">
    <property type="nucleotide sequence ID" value="NZ_FOSR01000002.1"/>
</dbReference>
<feature type="active site" evidence="4">
    <location>
        <position position="19"/>
    </location>
</feature>
<dbReference type="SUPFAM" id="SSF52738">
    <property type="entry name" value="Methylesterase CheB, C-terminal domain"/>
    <property type="match status" value="1"/>
</dbReference>
<dbReference type="PROSITE" id="PS50122">
    <property type="entry name" value="CHEB"/>
    <property type="match status" value="1"/>
</dbReference>
<dbReference type="PANTHER" id="PTHR42872">
    <property type="entry name" value="PROTEIN-GLUTAMATE METHYLESTERASE/PROTEIN-GLUTAMINE GLUTAMINASE"/>
    <property type="match status" value="1"/>
</dbReference>
<keyword evidence="7" id="KW-1185">Reference proteome</keyword>
<protein>
    <recommendedName>
        <fullName evidence="2">protein-glutamate methylesterase</fullName>
        <ecNumber evidence="2">3.1.1.61</ecNumber>
    </recommendedName>
</protein>
<dbReference type="GO" id="GO:0000156">
    <property type="term" value="F:phosphorelay response regulator activity"/>
    <property type="evidence" value="ECO:0007669"/>
    <property type="project" value="InterPro"/>
</dbReference>
<accession>A0A1I3Z8S0</accession>
<dbReference type="CDD" id="cd16433">
    <property type="entry name" value="CheB"/>
    <property type="match status" value="1"/>
</dbReference>
<dbReference type="GO" id="GO:0005737">
    <property type="term" value="C:cytoplasm"/>
    <property type="evidence" value="ECO:0007669"/>
    <property type="project" value="InterPro"/>
</dbReference>
<comment type="catalytic activity">
    <reaction evidence="3">
        <text>[protein]-L-glutamate 5-O-methyl ester + H2O = L-glutamyl-[protein] + methanol + H(+)</text>
        <dbReference type="Rhea" id="RHEA:23236"/>
        <dbReference type="Rhea" id="RHEA-COMP:10208"/>
        <dbReference type="Rhea" id="RHEA-COMP:10311"/>
        <dbReference type="ChEBI" id="CHEBI:15377"/>
        <dbReference type="ChEBI" id="CHEBI:15378"/>
        <dbReference type="ChEBI" id="CHEBI:17790"/>
        <dbReference type="ChEBI" id="CHEBI:29973"/>
        <dbReference type="ChEBI" id="CHEBI:82795"/>
        <dbReference type="EC" id="3.1.1.61"/>
    </reaction>
</comment>
<evidence type="ECO:0000256" key="1">
    <source>
        <dbReference type="ARBA" id="ARBA00022801"/>
    </source>
</evidence>
<dbReference type="GO" id="GO:0008984">
    <property type="term" value="F:protein-glutamate methylesterase activity"/>
    <property type="evidence" value="ECO:0007669"/>
    <property type="project" value="UniProtKB-EC"/>
</dbReference>
<proteinExistence type="predicted"/>
<evidence type="ECO:0000313" key="6">
    <source>
        <dbReference type="EMBL" id="SFK39959.1"/>
    </source>
</evidence>
<dbReference type="Pfam" id="PF01339">
    <property type="entry name" value="CheB_methylest"/>
    <property type="match status" value="1"/>
</dbReference>
<evidence type="ECO:0000256" key="2">
    <source>
        <dbReference type="ARBA" id="ARBA00039140"/>
    </source>
</evidence>
<dbReference type="Proteomes" id="UP000198725">
    <property type="component" value="Unassembled WGS sequence"/>
</dbReference>
<dbReference type="InterPro" id="IPR035909">
    <property type="entry name" value="CheB_C"/>
</dbReference>
<feature type="active site" evidence="4">
    <location>
        <position position="46"/>
    </location>
</feature>
<evidence type="ECO:0000256" key="3">
    <source>
        <dbReference type="ARBA" id="ARBA00048267"/>
    </source>
</evidence>
<dbReference type="PANTHER" id="PTHR42872:SF6">
    <property type="entry name" value="PROTEIN-GLUTAMATE METHYLESTERASE_PROTEIN-GLUTAMINE GLUTAMINASE"/>
    <property type="match status" value="1"/>
</dbReference>
<name>A0A1I3Z8S0_9GAMM</name>
<gene>
    <name evidence="6" type="ORF">SAMN05192579_102246</name>
</gene>
<evidence type="ECO:0000259" key="5">
    <source>
        <dbReference type="PROSITE" id="PS50122"/>
    </source>
</evidence>
<organism evidence="6 7">
    <name type="scientific">Rhodanobacter glycinis</name>
    <dbReference type="NCBI Taxonomy" id="582702"/>
    <lineage>
        <taxon>Bacteria</taxon>
        <taxon>Pseudomonadati</taxon>
        <taxon>Pseudomonadota</taxon>
        <taxon>Gammaproteobacteria</taxon>
        <taxon>Lysobacterales</taxon>
        <taxon>Rhodanobacteraceae</taxon>
        <taxon>Rhodanobacter</taxon>
    </lineage>
</organism>
<dbReference type="EC" id="3.1.1.61" evidence="2"/>
<keyword evidence="1 4" id="KW-0378">Hydrolase</keyword>
<dbReference type="AlphaFoldDB" id="A0A1I3Z8S0"/>
<feature type="active site" evidence="4">
    <location>
        <position position="139"/>
    </location>
</feature>
<sequence>MKPSLDWQHDIDAIVVGASAGGVTALRELLGALPADFRPPMLIVLHLPRHRPSTIAEVLGAYCALPVYEACDKQRIERGSVMFAPPDYHMLVEDEASVALSLDEPVLFSRPAIDPLFSSAAAVFSNRLLAILLTGASTDGSNGLAAVRRAGGTAWVQAPEDATASMMPAAALAYAGAEAVLTLEEICQRMRNRA</sequence>
<reference evidence="7" key="1">
    <citation type="submission" date="2016-10" db="EMBL/GenBank/DDBJ databases">
        <authorList>
            <person name="Varghese N."/>
            <person name="Submissions S."/>
        </authorList>
    </citation>
    <scope>NUCLEOTIDE SEQUENCE [LARGE SCALE GENOMIC DNA]</scope>
    <source>
        <strain evidence="7">MO64</strain>
    </source>
</reference>
<feature type="domain" description="CheB-type methylesterase" evidence="5">
    <location>
        <begin position="14"/>
        <end position="194"/>
    </location>
</feature>